<proteinExistence type="predicted"/>
<accession>A0A1H9ZTH1</accession>
<sequence>MFIHFVIFVMGAIMSDKPKCAFYGETNDVHALISCVIRALDKADMNKEKLEYIRKINHEGNMFDSAIKTSSDYVEFVEIE</sequence>
<dbReference type="AlphaFoldDB" id="A0A1H9ZTH1"/>
<protein>
    <submittedName>
        <fullName evidence="1">Uncharacterized protein</fullName>
    </submittedName>
</protein>
<organism evidence="1 2">
    <name type="scientific">Methanococcoides vulcani</name>
    <dbReference type="NCBI Taxonomy" id="1353158"/>
    <lineage>
        <taxon>Archaea</taxon>
        <taxon>Methanobacteriati</taxon>
        <taxon>Methanobacteriota</taxon>
        <taxon>Stenosarchaea group</taxon>
        <taxon>Methanomicrobia</taxon>
        <taxon>Methanosarcinales</taxon>
        <taxon>Methanosarcinaceae</taxon>
        <taxon>Methanococcoides</taxon>
    </lineage>
</organism>
<dbReference type="EMBL" id="FOHQ01000003">
    <property type="protein sequence ID" value="SES85040.1"/>
    <property type="molecule type" value="Genomic_DNA"/>
</dbReference>
<evidence type="ECO:0000313" key="1">
    <source>
        <dbReference type="EMBL" id="SES85040.1"/>
    </source>
</evidence>
<evidence type="ECO:0000313" key="2">
    <source>
        <dbReference type="Proteomes" id="UP000243338"/>
    </source>
</evidence>
<gene>
    <name evidence="1" type="ORF">SAMN04488587_1258</name>
</gene>
<keyword evidence="2" id="KW-1185">Reference proteome</keyword>
<name>A0A1H9ZTH1_9EURY</name>
<reference evidence="2" key="1">
    <citation type="submission" date="2016-10" db="EMBL/GenBank/DDBJ databases">
        <authorList>
            <person name="Varghese N."/>
            <person name="Submissions S."/>
        </authorList>
    </citation>
    <scope>NUCLEOTIDE SEQUENCE [LARGE SCALE GENOMIC DNA]</scope>
    <source>
        <strain evidence="2">SLH 33</strain>
    </source>
</reference>
<dbReference type="Proteomes" id="UP000243338">
    <property type="component" value="Unassembled WGS sequence"/>
</dbReference>